<dbReference type="PANTHER" id="PTHR42681">
    <property type="entry name" value="MALONYL-COA-ACYL CARRIER PROTEIN TRANSACYLASE, MITOCHONDRIAL"/>
    <property type="match status" value="1"/>
</dbReference>
<feature type="domain" description="Malonyl-CoA:ACP transacylase (MAT)" evidence="2">
    <location>
        <begin position="38"/>
        <end position="305"/>
    </location>
</feature>
<sequence length="334" mass="38082">MRNIAIRFQQLRHKHNYAIACPGQGFYRNGLLEINKKHESLFREYLEQIDETLGENFSKNLYAQDESIAKEWLGKTSNAQPAILASTYILSKIINKQYGIDLVGNSKYLLGHSLGEYTALLLSGILDFPTALKLVRKRGQLMVVYKLLLLPFRFIPYDRNKLRDSTTFDQVLSEAYDWGVVANINSINQIVISGENDRLIEFSNNLRKTLPKLRTIPLPVSIPFHNKILESIVPELSTIVYGKLHEQKIPIISNVDAKISTVSKETMSKTLQGNYQPVRWLESMQFLEKNSEDIDFVLSFGPGNVLHGINSKYKVKSIGVDDIDENAELFVSMR</sequence>
<dbReference type="Pfam" id="PF00698">
    <property type="entry name" value="Acyl_transf_1"/>
    <property type="match status" value="1"/>
</dbReference>
<evidence type="ECO:0000259" key="2">
    <source>
        <dbReference type="SMART" id="SM00827"/>
    </source>
</evidence>
<dbReference type="EMBL" id="JAGSYN010000166">
    <property type="protein sequence ID" value="KAG7662629.1"/>
    <property type="molecule type" value="Genomic_DNA"/>
</dbReference>
<dbReference type="SMART" id="SM00827">
    <property type="entry name" value="PKS_AT"/>
    <property type="match status" value="1"/>
</dbReference>
<organism evidence="3 4">
    <name type="scientific">[Candida] subhashii</name>
    <dbReference type="NCBI Taxonomy" id="561895"/>
    <lineage>
        <taxon>Eukaryota</taxon>
        <taxon>Fungi</taxon>
        <taxon>Dikarya</taxon>
        <taxon>Ascomycota</taxon>
        <taxon>Saccharomycotina</taxon>
        <taxon>Pichiomycetes</taxon>
        <taxon>Debaryomycetaceae</taxon>
        <taxon>Spathaspora</taxon>
    </lineage>
</organism>
<accession>A0A8J5UXW2</accession>
<gene>
    <name evidence="3" type="ORF">J8A68_003837</name>
</gene>
<reference evidence="3 4" key="1">
    <citation type="journal article" date="2021" name="DNA Res.">
        <title>Genome analysis of Candida subhashii reveals its hybrid nature and dual mitochondrial genome conformations.</title>
        <authorList>
            <person name="Mixao V."/>
            <person name="Hegedusova E."/>
            <person name="Saus E."/>
            <person name="Pryszcz L.P."/>
            <person name="Cillingova A."/>
            <person name="Nosek J."/>
            <person name="Gabaldon T."/>
        </authorList>
    </citation>
    <scope>NUCLEOTIDE SEQUENCE [LARGE SCALE GENOMIC DNA]</scope>
    <source>
        <strain evidence="3 4">CBS 10753</strain>
    </source>
</reference>
<name>A0A8J5UXW2_9ASCO</name>
<dbReference type="GO" id="GO:0004314">
    <property type="term" value="F:[acyl-carrier-protein] S-malonyltransferase activity"/>
    <property type="evidence" value="ECO:0007669"/>
    <property type="project" value="TreeGrafter"/>
</dbReference>
<proteinExistence type="predicted"/>
<dbReference type="AlphaFoldDB" id="A0A8J5UXW2"/>
<dbReference type="InterPro" id="IPR050858">
    <property type="entry name" value="Mal-CoA-ACP_Trans/PKS_FabD"/>
</dbReference>
<comment type="caution">
    <text evidence="3">The sequence shown here is derived from an EMBL/GenBank/DDBJ whole genome shotgun (WGS) entry which is preliminary data.</text>
</comment>
<keyword evidence="1" id="KW-0808">Transferase</keyword>
<dbReference type="InterPro" id="IPR014043">
    <property type="entry name" value="Acyl_transferase_dom"/>
</dbReference>
<evidence type="ECO:0000256" key="1">
    <source>
        <dbReference type="ARBA" id="ARBA00022679"/>
    </source>
</evidence>
<protein>
    <submittedName>
        <fullName evidence="3">MCT1</fullName>
    </submittedName>
</protein>
<dbReference type="GeneID" id="73470637"/>
<keyword evidence="4" id="KW-1185">Reference proteome</keyword>
<evidence type="ECO:0000313" key="3">
    <source>
        <dbReference type="EMBL" id="KAG7662629.1"/>
    </source>
</evidence>
<dbReference type="Proteomes" id="UP000694255">
    <property type="component" value="Unassembled WGS sequence"/>
</dbReference>
<evidence type="ECO:0000313" key="4">
    <source>
        <dbReference type="Proteomes" id="UP000694255"/>
    </source>
</evidence>
<dbReference type="OrthoDB" id="541883at2759"/>
<dbReference type="PANTHER" id="PTHR42681:SF1">
    <property type="entry name" value="MALONYL-COA-ACYL CARRIER PROTEIN TRANSACYLASE, MITOCHONDRIAL"/>
    <property type="match status" value="1"/>
</dbReference>
<dbReference type="GO" id="GO:0006633">
    <property type="term" value="P:fatty acid biosynthetic process"/>
    <property type="evidence" value="ECO:0007669"/>
    <property type="project" value="TreeGrafter"/>
</dbReference>
<dbReference type="GO" id="GO:0005739">
    <property type="term" value="C:mitochondrion"/>
    <property type="evidence" value="ECO:0007669"/>
    <property type="project" value="TreeGrafter"/>
</dbReference>
<dbReference type="RefSeq" id="XP_049262862.1">
    <property type="nucleotide sequence ID" value="XM_049407734.1"/>
</dbReference>